<keyword evidence="1" id="KW-0472">Membrane</keyword>
<keyword evidence="1" id="KW-1133">Transmembrane helix</keyword>
<evidence type="ECO:0000256" key="1">
    <source>
        <dbReference type="SAM" id="Phobius"/>
    </source>
</evidence>
<keyword evidence="3" id="KW-0496">Mitochondrion</keyword>
<evidence type="ECO:0000313" key="3">
    <source>
        <dbReference type="EMBL" id="QNK04062.1"/>
    </source>
</evidence>
<feature type="transmembrane region" description="Helical" evidence="1">
    <location>
        <begin position="43"/>
        <end position="68"/>
    </location>
</feature>
<feature type="chain" id="PRO_5028856325" evidence="2">
    <location>
        <begin position="20"/>
        <end position="174"/>
    </location>
</feature>
<evidence type="ECO:0000256" key="2">
    <source>
        <dbReference type="SAM" id="SignalP"/>
    </source>
</evidence>
<accession>A0A7G8QBA4</accession>
<organism evidence="3">
    <name type="scientific">Tridacna gigas</name>
    <name type="common">Giant clam</name>
    <dbReference type="NCBI Taxonomy" id="80829"/>
    <lineage>
        <taxon>Eukaryota</taxon>
        <taxon>Metazoa</taxon>
        <taxon>Spiralia</taxon>
        <taxon>Lophotrochozoa</taxon>
        <taxon>Mollusca</taxon>
        <taxon>Bivalvia</taxon>
        <taxon>Autobranchia</taxon>
        <taxon>Heteroconchia</taxon>
        <taxon>Euheterodonta</taxon>
        <taxon>Imparidentia</taxon>
        <taxon>Neoheterodontei</taxon>
        <taxon>Cardiida</taxon>
        <taxon>Cardioidea</taxon>
        <taxon>Cardiidae</taxon>
        <taxon>Tridacninae</taxon>
        <taxon>Tridacna</taxon>
    </lineage>
</organism>
<protein>
    <submittedName>
        <fullName evidence="3">NADH dehydrogenase subunit 6</fullName>
    </submittedName>
</protein>
<dbReference type="AlphaFoldDB" id="A0A7G8QBA4"/>
<feature type="signal peptide" evidence="2">
    <location>
        <begin position="1"/>
        <end position="19"/>
    </location>
</feature>
<sequence length="174" mass="18519">MSFIISLMVFISCVASVAAVHPISLGCYMFLLVSFSAGALSVSYSVFLGFCLYMVIVGGLLVVFAYAAALSPAANFKLNFGKVCPGALILFFLGSGMQLAQSEVPDAPSNISEFQYSLGVGFDWSWGVLIIFLAVVLFVIMVSVVNICITTGDGALVSHSSWIKPPIYQGYGLR</sequence>
<geneLocation type="mitochondrion" evidence="3"/>
<feature type="transmembrane region" description="Helical" evidence="1">
    <location>
        <begin position="124"/>
        <end position="149"/>
    </location>
</feature>
<dbReference type="RefSeq" id="YP_009926639.1">
    <property type="nucleotide sequence ID" value="NC_050683.1"/>
</dbReference>
<dbReference type="OrthoDB" id="6045977at2759"/>
<feature type="transmembrane region" description="Helical" evidence="1">
    <location>
        <begin position="80"/>
        <end position="100"/>
    </location>
</feature>
<name>A0A7G8QBA4_TRIGG</name>
<gene>
    <name evidence="3" type="primary">ND6</name>
</gene>
<dbReference type="CTD" id="4541"/>
<dbReference type="EMBL" id="MT755623">
    <property type="protein sequence ID" value="QNK04062.1"/>
    <property type="molecule type" value="Genomic_DNA"/>
</dbReference>
<keyword evidence="2" id="KW-0732">Signal</keyword>
<reference evidence="3" key="1">
    <citation type="submission" date="2020-07" db="EMBL/GenBank/DDBJ databases">
        <title>Complete Mitochondrial Genome of Tridacna gigas.</title>
        <authorList>
            <person name="Ma H."/>
            <person name="Yu Z."/>
        </authorList>
    </citation>
    <scope>NUCLEOTIDE SEQUENCE</scope>
</reference>
<keyword evidence="1" id="KW-0812">Transmembrane</keyword>
<proteinExistence type="predicted"/>
<dbReference type="GeneID" id="59143210"/>